<evidence type="ECO:0000256" key="4">
    <source>
        <dbReference type="ARBA" id="ARBA00022989"/>
    </source>
</evidence>
<name>A0A419TAQ7_9FIRM</name>
<keyword evidence="4 6" id="KW-1133">Transmembrane helix</keyword>
<keyword evidence="3 6" id="KW-0812">Transmembrane</keyword>
<dbReference type="GO" id="GO:0016020">
    <property type="term" value="C:membrane"/>
    <property type="evidence" value="ECO:0007669"/>
    <property type="project" value="UniProtKB-SubCell"/>
</dbReference>
<feature type="transmembrane region" description="Helical" evidence="6">
    <location>
        <begin position="69"/>
        <end position="91"/>
    </location>
</feature>
<protein>
    <submittedName>
        <fullName evidence="7">Phospho-N-acetylmuramoyl-pentapeptide-transferase</fullName>
    </submittedName>
</protein>
<gene>
    <name evidence="7" type="ORF">BET03_01635</name>
</gene>
<dbReference type="Pfam" id="PF00953">
    <property type="entry name" value="Glycos_transf_4"/>
    <property type="match status" value="1"/>
</dbReference>
<comment type="subcellular location">
    <subcellularLocation>
        <location evidence="1">Membrane</location>
        <topology evidence="1">Multi-pass membrane protein</topology>
    </subcellularLocation>
</comment>
<feature type="transmembrane region" description="Helical" evidence="6">
    <location>
        <begin position="43"/>
        <end position="63"/>
    </location>
</feature>
<evidence type="ECO:0000256" key="2">
    <source>
        <dbReference type="ARBA" id="ARBA00022679"/>
    </source>
</evidence>
<reference evidence="7 8" key="1">
    <citation type="submission" date="2016-08" db="EMBL/GenBank/DDBJ databases">
        <title>Novel Firmicutes and Novel Genomes.</title>
        <authorList>
            <person name="Poppleton D.I."/>
            <person name="Gribaldo S."/>
        </authorList>
    </citation>
    <scope>NUCLEOTIDE SEQUENCE [LARGE SCALE GENOMIC DNA]</scope>
    <source>
        <strain evidence="7 8">CTT3</strain>
    </source>
</reference>
<comment type="caution">
    <text evidence="7">The sequence shown here is derived from an EMBL/GenBank/DDBJ whole genome shotgun (WGS) entry which is preliminary data.</text>
</comment>
<evidence type="ECO:0000256" key="5">
    <source>
        <dbReference type="ARBA" id="ARBA00023136"/>
    </source>
</evidence>
<dbReference type="RefSeq" id="WP_207666022.1">
    <property type="nucleotide sequence ID" value="NZ_MCIB01000001.1"/>
</dbReference>
<dbReference type="GO" id="GO:0016780">
    <property type="term" value="F:phosphotransferase activity, for other substituted phosphate groups"/>
    <property type="evidence" value="ECO:0007669"/>
    <property type="project" value="InterPro"/>
</dbReference>
<keyword evidence="5 6" id="KW-0472">Membrane</keyword>
<feature type="transmembrane region" description="Helical" evidence="6">
    <location>
        <begin position="234"/>
        <end position="253"/>
    </location>
</feature>
<feature type="transmembrane region" description="Helical" evidence="6">
    <location>
        <begin position="186"/>
        <end position="202"/>
    </location>
</feature>
<dbReference type="Proteomes" id="UP000284177">
    <property type="component" value="Unassembled WGS sequence"/>
</dbReference>
<feature type="transmembrane region" description="Helical" evidence="6">
    <location>
        <begin position="6"/>
        <end position="23"/>
    </location>
</feature>
<evidence type="ECO:0000313" key="7">
    <source>
        <dbReference type="EMBL" id="RKD34555.1"/>
    </source>
</evidence>
<dbReference type="EMBL" id="MCIB01000001">
    <property type="protein sequence ID" value="RKD34555.1"/>
    <property type="molecule type" value="Genomic_DNA"/>
</dbReference>
<proteinExistence type="predicted"/>
<feature type="transmembrane region" description="Helical" evidence="6">
    <location>
        <begin position="111"/>
        <end position="133"/>
    </location>
</feature>
<sequence length="270" mass="30507">MSENILCLMIGMVFTYITIKKFYIMLKDNNCVAKNFENKKIPIGMGLVFVFNQTIITILLSIILKKNLIITFLYVITILFMGLIGFIDDIIGEKYIKGFKGHITYLLKGKLTTGGLKAITGFICATFVSILISKSFFDIGINILIIGLFTNIINLFDLRPGRASKAYILIMLSLLILSKYHFWDYILYITLGIILVYLPLDIKGKTMMGDIGSNTLGIGLGVFSVLSLSFKTKIFYLILLLTLHIISEVYSFTNIIKKNKLLNYLDNLGR</sequence>
<evidence type="ECO:0000256" key="3">
    <source>
        <dbReference type="ARBA" id="ARBA00022692"/>
    </source>
</evidence>
<evidence type="ECO:0000313" key="8">
    <source>
        <dbReference type="Proteomes" id="UP000284177"/>
    </source>
</evidence>
<evidence type="ECO:0000256" key="6">
    <source>
        <dbReference type="SAM" id="Phobius"/>
    </source>
</evidence>
<accession>A0A419TAQ7</accession>
<evidence type="ECO:0000256" key="1">
    <source>
        <dbReference type="ARBA" id="ARBA00004141"/>
    </source>
</evidence>
<dbReference type="InterPro" id="IPR000715">
    <property type="entry name" value="Glycosyl_transferase_4"/>
</dbReference>
<feature type="transmembrane region" description="Helical" evidence="6">
    <location>
        <begin position="211"/>
        <end position="228"/>
    </location>
</feature>
<keyword evidence="8" id="KW-1185">Reference proteome</keyword>
<organism evidence="7 8">
    <name type="scientific">Thermohalobacter berrensis</name>
    <dbReference type="NCBI Taxonomy" id="99594"/>
    <lineage>
        <taxon>Bacteria</taxon>
        <taxon>Bacillati</taxon>
        <taxon>Bacillota</taxon>
        <taxon>Tissierellia</taxon>
        <taxon>Tissierellales</taxon>
        <taxon>Thermohalobacteraceae</taxon>
        <taxon>Thermohalobacter</taxon>
    </lineage>
</organism>
<keyword evidence="2 7" id="KW-0808">Transferase</keyword>
<dbReference type="AlphaFoldDB" id="A0A419TAQ7"/>
<feature type="transmembrane region" description="Helical" evidence="6">
    <location>
        <begin position="139"/>
        <end position="156"/>
    </location>
</feature>